<dbReference type="Proteomes" id="UP001293593">
    <property type="component" value="Unassembled WGS sequence"/>
</dbReference>
<feature type="chain" id="PRO_5042065632" description="Gibberellin-regulated protein 14" evidence="3">
    <location>
        <begin position="25"/>
        <end position="173"/>
    </location>
</feature>
<comment type="caution">
    <text evidence="4">The sequence shown here is derived from an EMBL/GenBank/DDBJ whole genome shotgun (WGS) entry which is preliminary data.</text>
</comment>
<feature type="region of interest" description="Disordered" evidence="2">
    <location>
        <begin position="55"/>
        <end position="99"/>
    </location>
</feature>
<accession>A0AAE1N480</accession>
<dbReference type="AlphaFoldDB" id="A0AAE1N480"/>
<dbReference type="InterPro" id="IPR003854">
    <property type="entry name" value="GASA"/>
</dbReference>
<dbReference type="PANTHER" id="PTHR23201:SF53">
    <property type="entry name" value="GIBBERELLIN-REGULATED PROTEIN 14"/>
    <property type="match status" value="1"/>
</dbReference>
<dbReference type="PANTHER" id="PTHR23201">
    <property type="entry name" value="EXTENSIN, PROLINE-RICH PROTEIN"/>
    <property type="match status" value="1"/>
</dbReference>
<reference evidence="4" key="1">
    <citation type="submission" date="2023-10" db="EMBL/GenBank/DDBJ databases">
        <title>Chromosome-level genome of the transformable northern wattle, Acacia crassicarpa.</title>
        <authorList>
            <person name="Massaro I."/>
            <person name="Sinha N.R."/>
            <person name="Poethig S."/>
            <person name="Leichty A.R."/>
        </authorList>
    </citation>
    <scope>NUCLEOTIDE SEQUENCE</scope>
    <source>
        <strain evidence="4">Acra3RX</strain>
        <tissue evidence="4">Leaf</tissue>
    </source>
</reference>
<protein>
    <recommendedName>
        <fullName evidence="6">Gibberellin-regulated protein 14</fullName>
    </recommendedName>
</protein>
<keyword evidence="5" id="KW-1185">Reference proteome</keyword>
<sequence length="173" mass="18308">MASNSKSRLLLLGIFVLLATNVSSYDEELINQNVKQGKYAKPLVSPVAPVVAPTPPPPPPVKPPTPPAAPVGKAPTPPPTTGHPVAPAPQPPVNPPVAPAPGPVPPIVRSNKDCVPLCENRCQLHSRKRVCVRACSTCCERCKCVPPGTYGNREVCGKCYTDMVTHGNRFKCP</sequence>
<keyword evidence="3" id="KW-0732">Signal</keyword>
<name>A0AAE1N480_9FABA</name>
<gene>
    <name evidence="4" type="ORF">QN277_013833</name>
</gene>
<dbReference type="Pfam" id="PF02704">
    <property type="entry name" value="GASA"/>
    <property type="match status" value="1"/>
</dbReference>
<evidence type="ECO:0000256" key="3">
    <source>
        <dbReference type="SAM" id="SignalP"/>
    </source>
</evidence>
<comment type="similarity">
    <text evidence="1">Belongs to the GASA family.</text>
</comment>
<evidence type="ECO:0000313" key="5">
    <source>
        <dbReference type="Proteomes" id="UP001293593"/>
    </source>
</evidence>
<evidence type="ECO:0000256" key="2">
    <source>
        <dbReference type="SAM" id="MobiDB-lite"/>
    </source>
</evidence>
<feature type="signal peptide" evidence="3">
    <location>
        <begin position="1"/>
        <end position="24"/>
    </location>
</feature>
<evidence type="ECO:0000313" key="4">
    <source>
        <dbReference type="EMBL" id="KAK4282457.1"/>
    </source>
</evidence>
<proteinExistence type="inferred from homology"/>
<evidence type="ECO:0000256" key="1">
    <source>
        <dbReference type="ARBA" id="ARBA00010582"/>
    </source>
</evidence>
<organism evidence="4 5">
    <name type="scientific">Acacia crassicarpa</name>
    <name type="common">northern wattle</name>
    <dbReference type="NCBI Taxonomy" id="499986"/>
    <lineage>
        <taxon>Eukaryota</taxon>
        <taxon>Viridiplantae</taxon>
        <taxon>Streptophyta</taxon>
        <taxon>Embryophyta</taxon>
        <taxon>Tracheophyta</taxon>
        <taxon>Spermatophyta</taxon>
        <taxon>Magnoliopsida</taxon>
        <taxon>eudicotyledons</taxon>
        <taxon>Gunneridae</taxon>
        <taxon>Pentapetalae</taxon>
        <taxon>rosids</taxon>
        <taxon>fabids</taxon>
        <taxon>Fabales</taxon>
        <taxon>Fabaceae</taxon>
        <taxon>Caesalpinioideae</taxon>
        <taxon>mimosoid clade</taxon>
        <taxon>Acacieae</taxon>
        <taxon>Acacia</taxon>
    </lineage>
</organism>
<dbReference type="EMBL" id="JAWXYG010000002">
    <property type="protein sequence ID" value="KAK4282457.1"/>
    <property type="molecule type" value="Genomic_DNA"/>
</dbReference>
<evidence type="ECO:0008006" key="6">
    <source>
        <dbReference type="Google" id="ProtNLM"/>
    </source>
</evidence>